<evidence type="ECO:0000259" key="2">
    <source>
        <dbReference type="Pfam" id="PF22422"/>
    </source>
</evidence>
<dbReference type="Proteomes" id="UP000315389">
    <property type="component" value="Unassembled WGS sequence"/>
</dbReference>
<proteinExistence type="predicted"/>
<organism evidence="3 4">
    <name type="scientific">Rarobacter faecitabidus</name>
    <dbReference type="NCBI Taxonomy" id="13243"/>
    <lineage>
        <taxon>Bacteria</taxon>
        <taxon>Bacillati</taxon>
        <taxon>Actinomycetota</taxon>
        <taxon>Actinomycetes</taxon>
        <taxon>Micrococcales</taxon>
        <taxon>Rarobacteraceae</taxon>
        <taxon>Rarobacter</taxon>
    </lineage>
</organism>
<dbReference type="InterPro" id="IPR008928">
    <property type="entry name" value="6-hairpin_glycosidase_sf"/>
</dbReference>
<dbReference type="Gene3D" id="1.50.10.10">
    <property type="match status" value="1"/>
</dbReference>
<comment type="caution">
    <text evidence="3">The sequence shown here is derived from an EMBL/GenBank/DDBJ whole genome shotgun (WGS) entry which is preliminary data.</text>
</comment>
<dbReference type="InterPro" id="IPR012341">
    <property type="entry name" value="6hp_glycosidase-like_sf"/>
</dbReference>
<dbReference type="GO" id="GO:0005975">
    <property type="term" value="P:carbohydrate metabolic process"/>
    <property type="evidence" value="ECO:0007669"/>
    <property type="project" value="InterPro"/>
</dbReference>
<sequence>MPRRTPALVRFLGLSAATALAFVGLPASASHADVAEDCGVLLNQPVLFSDPATSLTAQVKITAVAAGSCLRTYELTYNNPDASLAPATHVFTERADRPRVRTSNIALDAVYAWSIDEAGQLETNTVTNGNYNGDNPMNCSADGIGCYITGANWSYVWTRDTAYAAALGLTSLDPLRMRNSLNFKISDRRTGWYDEVSDRQILQDTGTGGSYPVSTDRTSWAVGARAVSPWLPDSYREAFDSLTYEALRNTIEHDRKVAYNTERGLYTGETSFLDWRWQNYPSWIGYNMNKIAESMSLSTNVTHWTAINDVADLAEAAGDASAAAKYRGWADELAQTIDDSFWLEGRGEYSSLITGELDPAPTDRFDALATALVVLSGIAPADRAARAVANYPETPFGASTIWPNQNPAHYSEYGSYHNDSIWPFVVAFMHKAAVRVGNDTAAARQFDGLIRIPLIYGSNYENYNINNGGSTNTRLNSKRQTWSVAGVLGAFQEDIFGIRATAQGLTVDPFVTAQVRSKYFPDADEIRFENLAYKDSTVNVTVKLPAGGASSGAYEVTGLKLNNAAVDLDSVFTSAQLGSSSTIEATLGDAKPSVSAAAVKTIDGGEQQYGPNYTYNIAVDPDYVSGNVGLTFHQNWQDTSNMSMDVLRDGKVIAENIPADGNYIDTTAEPDRVSHCYSTRLRYNSSGNTSQPSAATCIWGPGHDRVQDISSADFDHHGGEKRESFGRPIIGGWGQDKADDATTPVLTVPRSGRYLAAYEYFLGSTPSVNDGLSAGIKMLDVIDVTGGGSDIVKSQIVVMASRGTWGDVNESTFVPVDLQEGHEYRFRLRNDRVAVNMGYFQANTLFNGLASEPFGYIDLIEFKLLGKEFIAPLTAGTVSVSGVAQVGAELTATPVDWPTDIELAYQWAADGDEIPGATGATFTPGVAQLGKTVTVEASAINIPVNKYGSQTAAASSDPTAPVAPAALVAGTVHVDGSPVVGQSLAAVTSGWQDGVALTYQWSADGADIAGATGDEYTVTADQLGKVVRVVVTGTGDARYGSQPPVSATSAPTTAVTSPAWTPGTVVVNGTAQTGQALSAVAADWPAHVALTYQWTADGADLSGATSQTLTLTPAHIGQVLRVKVTGVSSDPDFGTAPQTVTSAPTAAVAPLPLAAGSAELSGTFVVGETVTVAASGWQDGVTLSYQWTADGTAIAGANAATFPVTAAQIGKRLRAVVTGTGDARYGTQAPVAAQTAQSEPVAAKSWPPNEVTVDGLSKVGERLTAIGGSAPDGTGWAFQWLADNAPIAGATGYYLDLDATLIGKKISARITWTLGPDYGGATPSATSAQTAAVLPLDFIPGSVTISGPVTVGGTLTATPTGWQSDVAFGFQWFADGQPIAGATGSELVLTPAVQGKAITVAITGTPTGAQYGSQGAVTNPPTANGISGQTVSATWLPGTATITGTAKVREELTAHTSDWPAHVGPLSYQWLADGQPIPGQAATTISLTSDVIGKTIQVRISGVSALPAEHGAATVSVTSDPTVAVAALPIPEGTVTISGSAIAGEVLAAHAQGWPAGATLTYRWLNDVGEIAVGPDHLTLTPGLIGSAIRVAVTATIPDPDFGGASVTVTSEAVGLVAAKSLAAPVPQVIGEARVGRTLTAAPGAWAGKAELSYQWHANGVAIKGATSATLSVDSSLLGKRVTVRVTGVATDPLFARATAGATSAQTKPVARGVLPKVKAAVTGKLRVGKKVRAKVSIAASAKPVKVTYRWYAGKKTIKKATKAALKLKPSWVGKKIRVKVTVSKAGYASAKATSKAKKVKR</sequence>
<feature type="domain" description="Mannosylglycerate hydrolase MGH1-like glycoside hydrolase" evidence="2">
    <location>
        <begin position="244"/>
        <end position="483"/>
    </location>
</feature>
<keyword evidence="4" id="KW-1185">Reference proteome</keyword>
<feature type="chain" id="PRO_5039575650" description="Mannosylglycerate hydrolase MGH1-like glycoside hydrolase domain-containing protein" evidence="1">
    <location>
        <begin position="22"/>
        <end position="1802"/>
    </location>
</feature>
<dbReference type="InterPro" id="IPR054491">
    <property type="entry name" value="MGH1-like_GH"/>
</dbReference>
<gene>
    <name evidence="3" type="ORF">FB461_2372</name>
</gene>
<feature type="signal peptide" evidence="1">
    <location>
        <begin position="1"/>
        <end position="21"/>
    </location>
</feature>
<evidence type="ECO:0000313" key="3">
    <source>
        <dbReference type="EMBL" id="TQL56649.1"/>
    </source>
</evidence>
<reference evidence="3 4" key="1">
    <citation type="submission" date="2019-06" db="EMBL/GenBank/DDBJ databases">
        <title>Sequencing the genomes of 1000 actinobacteria strains.</title>
        <authorList>
            <person name="Klenk H.-P."/>
        </authorList>
    </citation>
    <scope>NUCLEOTIDE SEQUENCE [LARGE SCALE GENOMIC DNA]</scope>
    <source>
        <strain evidence="3 4">DSM 4813</strain>
    </source>
</reference>
<dbReference type="Gene3D" id="2.60.40.2700">
    <property type="match status" value="10"/>
</dbReference>
<evidence type="ECO:0000313" key="4">
    <source>
        <dbReference type="Proteomes" id="UP000315389"/>
    </source>
</evidence>
<name>A0A542Z8H7_RARFA</name>
<accession>A0A542Z8H7</accession>
<dbReference type="RefSeq" id="WP_142122307.1">
    <property type="nucleotide sequence ID" value="NZ_BAAASV010000002.1"/>
</dbReference>
<protein>
    <recommendedName>
        <fullName evidence="2">Mannosylglycerate hydrolase MGH1-like glycoside hydrolase domain-containing protein</fullName>
    </recommendedName>
</protein>
<dbReference type="SUPFAM" id="SSF48208">
    <property type="entry name" value="Six-hairpin glycosidases"/>
    <property type="match status" value="1"/>
</dbReference>
<dbReference type="Pfam" id="PF22422">
    <property type="entry name" value="MGH1-like_GH"/>
    <property type="match status" value="1"/>
</dbReference>
<keyword evidence="1" id="KW-0732">Signal</keyword>
<dbReference type="EMBL" id="VFOS01000006">
    <property type="protein sequence ID" value="TQL56649.1"/>
    <property type="molecule type" value="Genomic_DNA"/>
</dbReference>
<evidence type="ECO:0000256" key="1">
    <source>
        <dbReference type="SAM" id="SignalP"/>
    </source>
</evidence>
<dbReference type="OrthoDB" id="9758772at2"/>